<dbReference type="Proteomes" id="UP000199208">
    <property type="component" value="Unassembled WGS sequence"/>
</dbReference>
<dbReference type="AlphaFoldDB" id="A0A1G5RX10"/>
<dbReference type="PANTHER" id="PTHR43808">
    <property type="entry name" value="ACETYLORNITHINE DEACETYLASE"/>
    <property type="match status" value="1"/>
</dbReference>
<evidence type="ECO:0000256" key="11">
    <source>
        <dbReference type="SAM" id="Coils"/>
    </source>
</evidence>
<evidence type="ECO:0000256" key="4">
    <source>
        <dbReference type="ARBA" id="ARBA00022605"/>
    </source>
</evidence>
<accession>A0A1G5RX10</accession>
<feature type="domain" description="Peptidase M20 dimerisation" evidence="12">
    <location>
        <begin position="183"/>
        <end position="288"/>
    </location>
</feature>
<dbReference type="InterPro" id="IPR010182">
    <property type="entry name" value="ArgE/DapE"/>
</dbReference>
<comment type="cofactor">
    <cofactor evidence="1">
        <name>Co(2+)</name>
        <dbReference type="ChEBI" id="CHEBI:48828"/>
    </cofactor>
</comment>
<dbReference type="Pfam" id="PF01546">
    <property type="entry name" value="Peptidase_M20"/>
    <property type="match status" value="1"/>
</dbReference>
<keyword evidence="11" id="KW-0175">Coiled coil</keyword>
<comment type="cofactor">
    <cofactor evidence="2">
        <name>Zn(2+)</name>
        <dbReference type="ChEBI" id="CHEBI:29105"/>
    </cofactor>
</comment>
<dbReference type="OrthoDB" id="9792335at2"/>
<dbReference type="STRING" id="1120920.SAMN03080599_01307"/>
<evidence type="ECO:0000259" key="12">
    <source>
        <dbReference type="Pfam" id="PF07687"/>
    </source>
</evidence>
<evidence type="ECO:0000256" key="1">
    <source>
        <dbReference type="ARBA" id="ARBA00001941"/>
    </source>
</evidence>
<protein>
    <submittedName>
        <fullName evidence="13">Succinyl-diaminopimelate desuccinylase</fullName>
    </submittedName>
</protein>
<dbReference type="GO" id="GO:0046872">
    <property type="term" value="F:metal ion binding"/>
    <property type="evidence" value="ECO:0007669"/>
    <property type="project" value="UniProtKB-KW"/>
</dbReference>
<dbReference type="InterPro" id="IPR036264">
    <property type="entry name" value="Bact_exopeptidase_dim_dom"/>
</dbReference>
<proteinExistence type="inferred from homology"/>
<dbReference type="SUPFAM" id="SSF53187">
    <property type="entry name" value="Zn-dependent exopeptidases"/>
    <property type="match status" value="1"/>
</dbReference>
<keyword evidence="10" id="KW-0170">Cobalt</keyword>
<dbReference type="InterPro" id="IPR002933">
    <property type="entry name" value="Peptidase_M20"/>
</dbReference>
<evidence type="ECO:0000256" key="10">
    <source>
        <dbReference type="ARBA" id="ARBA00023285"/>
    </source>
</evidence>
<evidence type="ECO:0000256" key="7">
    <source>
        <dbReference type="ARBA" id="ARBA00022833"/>
    </source>
</evidence>
<dbReference type="Gene3D" id="3.40.630.10">
    <property type="entry name" value="Zn peptidases"/>
    <property type="match status" value="2"/>
</dbReference>
<dbReference type="EMBL" id="FMWL01000005">
    <property type="protein sequence ID" value="SCZ78573.1"/>
    <property type="molecule type" value="Genomic_DNA"/>
</dbReference>
<keyword evidence="8" id="KW-0220">Diaminopimelate biosynthesis</keyword>
<feature type="coiled-coil region" evidence="11">
    <location>
        <begin position="276"/>
        <end position="303"/>
    </location>
</feature>
<evidence type="ECO:0000313" key="14">
    <source>
        <dbReference type="Proteomes" id="UP000199208"/>
    </source>
</evidence>
<dbReference type="SUPFAM" id="SSF55031">
    <property type="entry name" value="Bacterial exopeptidase dimerisation domain"/>
    <property type="match status" value="1"/>
</dbReference>
<keyword evidence="6" id="KW-0378">Hydrolase</keyword>
<dbReference type="PANTHER" id="PTHR43808:SF8">
    <property type="entry name" value="PEPTIDASE M20 DIMERISATION DOMAIN-CONTAINING PROTEIN"/>
    <property type="match status" value="1"/>
</dbReference>
<evidence type="ECO:0000256" key="6">
    <source>
        <dbReference type="ARBA" id="ARBA00022801"/>
    </source>
</evidence>
<sequence length="392" mass="42859">MVDKKVHDYINKDEAIKLLQDMIKFKTVNAPGDELPLAEFIKAKLIEMGVEESYVDAFGDNRGNVVGRIKGTGEKAALFFNGHLDTVPPGDIIWEHDPYSGVLMDNKIYGRGSADMKGGLAAMLVAMKAVKDAGWKLKGDLIYTATAGEETDSIGAVKYTDEGGLDGVGAIIIGEPSSNGVNVAEKGAFWVEITTYGKTAHGAFPHKGINAVVHMNALVSELVSYKFKYEENPIVGHPTLNISTINGGVKTNVVPDKCSVTIDMRTVPGQVHSEIVKDFEDIIEKLSYEIKDFRAEVKVLNDRPAVETKAANPFVKLAVKTIKEEFGKEVEAKGVNFYTDASVFLPGRDLPCIFYGPGDADMAHQPNEFVPVDGYMECIHFYIAMIQNYLVK</sequence>
<dbReference type="InterPro" id="IPR050072">
    <property type="entry name" value="Peptidase_M20A"/>
</dbReference>
<keyword evidence="7" id="KW-0862">Zinc</keyword>
<evidence type="ECO:0000256" key="3">
    <source>
        <dbReference type="ARBA" id="ARBA00006247"/>
    </source>
</evidence>
<dbReference type="CDD" id="cd08659">
    <property type="entry name" value="M20_ArgE_DapE-like"/>
    <property type="match status" value="1"/>
</dbReference>
<evidence type="ECO:0000256" key="2">
    <source>
        <dbReference type="ARBA" id="ARBA00001947"/>
    </source>
</evidence>
<evidence type="ECO:0000256" key="9">
    <source>
        <dbReference type="ARBA" id="ARBA00023154"/>
    </source>
</evidence>
<keyword evidence="5" id="KW-0479">Metal-binding</keyword>
<dbReference type="InterPro" id="IPR011650">
    <property type="entry name" value="Peptidase_M20_dimer"/>
</dbReference>
<dbReference type="NCBIfam" id="TIGR01910">
    <property type="entry name" value="DapE-ArgE"/>
    <property type="match status" value="1"/>
</dbReference>
<dbReference type="NCBIfam" id="NF006365">
    <property type="entry name" value="PRK08588.1"/>
    <property type="match status" value="1"/>
</dbReference>
<evidence type="ECO:0000256" key="5">
    <source>
        <dbReference type="ARBA" id="ARBA00022723"/>
    </source>
</evidence>
<gene>
    <name evidence="13" type="ORF">SAMN03080599_01307</name>
</gene>
<organism evidence="13 14">
    <name type="scientific">Acidaminobacter hydrogenoformans DSM 2784</name>
    <dbReference type="NCBI Taxonomy" id="1120920"/>
    <lineage>
        <taxon>Bacteria</taxon>
        <taxon>Bacillati</taxon>
        <taxon>Bacillota</taxon>
        <taxon>Clostridia</taxon>
        <taxon>Peptostreptococcales</taxon>
        <taxon>Acidaminobacteraceae</taxon>
        <taxon>Acidaminobacter</taxon>
    </lineage>
</organism>
<dbReference type="GO" id="GO:0009085">
    <property type="term" value="P:lysine biosynthetic process"/>
    <property type="evidence" value="ECO:0007669"/>
    <property type="project" value="UniProtKB-KW"/>
</dbReference>
<dbReference type="Pfam" id="PF07687">
    <property type="entry name" value="M20_dimer"/>
    <property type="match status" value="1"/>
</dbReference>
<evidence type="ECO:0000256" key="8">
    <source>
        <dbReference type="ARBA" id="ARBA00022915"/>
    </source>
</evidence>
<keyword evidence="4" id="KW-0028">Amino-acid biosynthesis</keyword>
<dbReference type="GO" id="GO:0019877">
    <property type="term" value="P:diaminopimelate biosynthetic process"/>
    <property type="evidence" value="ECO:0007669"/>
    <property type="project" value="UniProtKB-KW"/>
</dbReference>
<keyword evidence="14" id="KW-1185">Reference proteome</keyword>
<keyword evidence="9" id="KW-0457">Lysine biosynthesis</keyword>
<name>A0A1G5RX10_9FIRM</name>
<reference evidence="13 14" key="1">
    <citation type="submission" date="2016-10" db="EMBL/GenBank/DDBJ databases">
        <authorList>
            <person name="de Groot N.N."/>
        </authorList>
    </citation>
    <scope>NUCLEOTIDE SEQUENCE [LARGE SCALE GENOMIC DNA]</scope>
    <source>
        <strain evidence="13 14">DSM 2784</strain>
    </source>
</reference>
<comment type="similarity">
    <text evidence="3">Belongs to the peptidase M20A family.</text>
</comment>
<dbReference type="Gene3D" id="3.30.70.360">
    <property type="match status" value="1"/>
</dbReference>
<dbReference type="RefSeq" id="WP_092590097.1">
    <property type="nucleotide sequence ID" value="NZ_FMWL01000005.1"/>
</dbReference>
<evidence type="ECO:0000313" key="13">
    <source>
        <dbReference type="EMBL" id="SCZ78573.1"/>
    </source>
</evidence>
<dbReference type="GO" id="GO:0016787">
    <property type="term" value="F:hydrolase activity"/>
    <property type="evidence" value="ECO:0007669"/>
    <property type="project" value="UniProtKB-KW"/>
</dbReference>